<dbReference type="EMBL" id="CP019478">
    <property type="protein sequence ID" value="UQC86233.1"/>
    <property type="molecule type" value="Genomic_DNA"/>
</dbReference>
<protein>
    <submittedName>
        <fullName evidence="1">Uncharacterized protein</fullName>
    </submittedName>
</protein>
<dbReference type="RefSeq" id="XP_049147845.1">
    <property type="nucleotide sequence ID" value="XM_049290700.1"/>
</dbReference>
<dbReference type="KEGG" id="clup:CLUP02_11733"/>
<dbReference type="GeneID" id="73345710"/>
<accession>A0A9Q8SZ66</accession>
<dbReference type="Proteomes" id="UP000830671">
    <property type="component" value="Chromosome 6"/>
</dbReference>
<gene>
    <name evidence="1" type="ORF">CLUP02_11733</name>
</gene>
<reference evidence="1" key="1">
    <citation type="journal article" date="2021" name="Mol. Plant Microbe Interact.">
        <title>Complete Genome Sequence of the Plant-Pathogenic Fungus Colletotrichum lupini.</title>
        <authorList>
            <person name="Baroncelli R."/>
            <person name="Pensec F."/>
            <person name="Da Lio D."/>
            <person name="Boufleur T."/>
            <person name="Vicente I."/>
            <person name="Sarrocco S."/>
            <person name="Picot A."/>
            <person name="Baraldi E."/>
            <person name="Sukno S."/>
            <person name="Thon M."/>
            <person name="Le Floch G."/>
        </authorList>
    </citation>
    <scope>NUCLEOTIDE SEQUENCE</scope>
    <source>
        <strain evidence="1">IMI 504893</strain>
    </source>
</reference>
<name>A0A9Q8SZ66_9PEZI</name>
<organism evidence="1 2">
    <name type="scientific">Colletotrichum lupini</name>
    <dbReference type="NCBI Taxonomy" id="145971"/>
    <lineage>
        <taxon>Eukaryota</taxon>
        <taxon>Fungi</taxon>
        <taxon>Dikarya</taxon>
        <taxon>Ascomycota</taxon>
        <taxon>Pezizomycotina</taxon>
        <taxon>Sordariomycetes</taxon>
        <taxon>Hypocreomycetidae</taxon>
        <taxon>Glomerellales</taxon>
        <taxon>Glomerellaceae</taxon>
        <taxon>Colletotrichum</taxon>
        <taxon>Colletotrichum acutatum species complex</taxon>
    </lineage>
</organism>
<evidence type="ECO:0000313" key="1">
    <source>
        <dbReference type="EMBL" id="UQC86233.1"/>
    </source>
</evidence>
<sequence length="360" mass="40527">MDLGRGQPHFSRQQHFRGSLAPENPSEAANPIVPCCPPRIVASLSYGEYLVWHFGKPATHEKQGVRLNSGCLCSSPSSLLLFFILSIFRYRLCSKEYRFVLDFAIFTTQSHPGKARWEVRVKQPARSPARSPHPNGTHTCLLHWDGYVLDLLDLQLSQRPVGTVSLFETRHLRRRMNKYEMEPLSSYAVPAGLEALKPFRAQKADSLIINSCRTVMIQNTHLVEIGPRALEQGDATRFKSIPNPETWDPRAFRGPCKMHRLGQIPGMRLSPPVDTKNDSIEVIKFNRAKSLSVTSLEARANWITITIVAVSSDPSLDHSKEPCMISRRLQDGFMPQVPSILPKDDEMVSCFGPGPFSRKV</sequence>
<proteinExistence type="predicted"/>
<evidence type="ECO:0000313" key="2">
    <source>
        <dbReference type="Proteomes" id="UP000830671"/>
    </source>
</evidence>
<keyword evidence="2" id="KW-1185">Reference proteome</keyword>
<dbReference type="AlphaFoldDB" id="A0A9Q8SZ66"/>